<sequence>MARSLNFQQIEAFKAVIQTGTTTRAALMLNTTQPSISRRIAELQNASELKLFELHQGRLRPTSEGKLLYKTIQKHFDGLEKIESVVSILRKSGTGALRIACTPTLGSGLMPPVVRQFLQKFPNTYVNIQTLGTPQLAEYLHQDLCDVALTTGTLDQKDFQPQVIKTSSAVCVLPLDHPLKNVDVIDLKLLKDDRVLSLSDNEEITMQIKALLTEGKDSNDFVIETTSSITICALVAAGNGIAIVNPYVAHTFAGQLLIKKLAPAINIPVQMAMPIHTAPSLLTRHFIEILLAHVETL</sequence>
<evidence type="ECO:0000259" key="5">
    <source>
        <dbReference type="PROSITE" id="PS50931"/>
    </source>
</evidence>
<name>A0A4R3MB63_9BURK</name>
<keyword evidence="2" id="KW-0805">Transcription regulation</keyword>
<dbReference type="PANTHER" id="PTHR30427">
    <property type="entry name" value="TRANSCRIPTIONAL ACTIVATOR PROTEIN LYSR"/>
    <property type="match status" value="1"/>
</dbReference>
<evidence type="ECO:0000313" key="6">
    <source>
        <dbReference type="EMBL" id="TCT08675.1"/>
    </source>
</evidence>
<dbReference type="PANTHER" id="PTHR30427:SF1">
    <property type="entry name" value="TRANSCRIPTIONAL ACTIVATOR PROTEIN LYSR"/>
    <property type="match status" value="1"/>
</dbReference>
<dbReference type="InterPro" id="IPR036388">
    <property type="entry name" value="WH-like_DNA-bd_sf"/>
</dbReference>
<dbReference type="GO" id="GO:0043565">
    <property type="term" value="F:sequence-specific DNA binding"/>
    <property type="evidence" value="ECO:0007669"/>
    <property type="project" value="TreeGrafter"/>
</dbReference>
<dbReference type="Pfam" id="PF03466">
    <property type="entry name" value="LysR_substrate"/>
    <property type="match status" value="1"/>
</dbReference>
<dbReference type="InterPro" id="IPR000847">
    <property type="entry name" value="LysR_HTH_N"/>
</dbReference>
<evidence type="ECO:0000313" key="7">
    <source>
        <dbReference type="Proteomes" id="UP000295525"/>
    </source>
</evidence>
<dbReference type="GO" id="GO:0009089">
    <property type="term" value="P:lysine biosynthetic process via diaminopimelate"/>
    <property type="evidence" value="ECO:0007669"/>
    <property type="project" value="TreeGrafter"/>
</dbReference>
<organism evidence="6 7">
    <name type="scientific">Paralcaligenes ureilyticus</name>
    <dbReference type="NCBI Taxonomy" id="627131"/>
    <lineage>
        <taxon>Bacteria</taxon>
        <taxon>Pseudomonadati</taxon>
        <taxon>Pseudomonadota</taxon>
        <taxon>Betaproteobacteria</taxon>
        <taxon>Burkholderiales</taxon>
        <taxon>Alcaligenaceae</taxon>
        <taxon>Paralcaligenes</taxon>
    </lineage>
</organism>
<reference evidence="6 7" key="1">
    <citation type="submission" date="2019-03" db="EMBL/GenBank/DDBJ databases">
        <title>Genomic Encyclopedia of Type Strains, Phase IV (KMG-IV): sequencing the most valuable type-strain genomes for metagenomic binning, comparative biology and taxonomic classification.</title>
        <authorList>
            <person name="Goeker M."/>
        </authorList>
    </citation>
    <scope>NUCLEOTIDE SEQUENCE [LARGE SCALE GENOMIC DNA]</scope>
    <source>
        <strain evidence="6 7">DSM 24591</strain>
    </source>
</reference>
<gene>
    <name evidence="6" type="ORF">EDC26_105228</name>
</gene>
<dbReference type="Gene3D" id="1.10.10.10">
    <property type="entry name" value="Winged helix-like DNA-binding domain superfamily/Winged helix DNA-binding domain"/>
    <property type="match status" value="1"/>
</dbReference>
<evidence type="ECO:0000256" key="3">
    <source>
        <dbReference type="ARBA" id="ARBA00023125"/>
    </source>
</evidence>
<comment type="similarity">
    <text evidence="1">Belongs to the LysR transcriptional regulatory family.</text>
</comment>
<dbReference type="GO" id="GO:0010628">
    <property type="term" value="P:positive regulation of gene expression"/>
    <property type="evidence" value="ECO:0007669"/>
    <property type="project" value="TreeGrafter"/>
</dbReference>
<dbReference type="RefSeq" id="WP_132581860.1">
    <property type="nucleotide sequence ID" value="NZ_SMAJ01000005.1"/>
</dbReference>
<dbReference type="GO" id="GO:0003700">
    <property type="term" value="F:DNA-binding transcription factor activity"/>
    <property type="evidence" value="ECO:0007669"/>
    <property type="project" value="InterPro"/>
</dbReference>
<dbReference type="EMBL" id="SMAJ01000005">
    <property type="protein sequence ID" value="TCT08675.1"/>
    <property type="molecule type" value="Genomic_DNA"/>
</dbReference>
<dbReference type="Proteomes" id="UP000295525">
    <property type="component" value="Unassembled WGS sequence"/>
</dbReference>
<comment type="caution">
    <text evidence="6">The sequence shown here is derived from an EMBL/GenBank/DDBJ whole genome shotgun (WGS) entry which is preliminary data.</text>
</comment>
<dbReference type="AlphaFoldDB" id="A0A4R3MB63"/>
<keyword evidence="7" id="KW-1185">Reference proteome</keyword>
<feature type="domain" description="HTH lysR-type" evidence="5">
    <location>
        <begin position="5"/>
        <end position="62"/>
    </location>
</feature>
<dbReference type="PROSITE" id="PS50931">
    <property type="entry name" value="HTH_LYSR"/>
    <property type="match status" value="1"/>
</dbReference>
<evidence type="ECO:0000256" key="1">
    <source>
        <dbReference type="ARBA" id="ARBA00009437"/>
    </source>
</evidence>
<dbReference type="InterPro" id="IPR005119">
    <property type="entry name" value="LysR_subst-bd"/>
</dbReference>
<dbReference type="SUPFAM" id="SSF46785">
    <property type="entry name" value="Winged helix' DNA-binding domain"/>
    <property type="match status" value="1"/>
</dbReference>
<proteinExistence type="inferred from homology"/>
<dbReference type="Pfam" id="PF00126">
    <property type="entry name" value="HTH_1"/>
    <property type="match status" value="1"/>
</dbReference>
<protein>
    <submittedName>
        <fullName evidence="6">DNA-binding transcriptional LysR family regulator</fullName>
    </submittedName>
</protein>
<dbReference type="Gene3D" id="3.40.190.290">
    <property type="match status" value="1"/>
</dbReference>
<dbReference type="OrthoDB" id="8849678at2"/>
<accession>A0A4R3MB63</accession>
<keyword evidence="3 6" id="KW-0238">DNA-binding</keyword>
<evidence type="ECO:0000256" key="2">
    <source>
        <dbReference type="ARBA" id="ARBA00023015"/>
    </source>
</evidence>
<dbReference type="InterPro" id="IPR036390">
    <property type="entry name" value="WH_DNA-bd_sf"/>
</dbReference>
<evidence type="ECO:0000256" key="4">
    <source>
        <dbReference type="ARBA" id="ARBA00023163"/>
    </source>
</evidence>
<keyword evidence="4" id="KW-0804">Transcription</keyword>
<dbReference type="SUPFAM" id="SSF53850">
    <property type="entry name" value="Periplasmic binding protein-like II"/>
    <property type="match status" value="1"/>
</dbReference>